<reference evidence="2 3" key="1">
    <citation type="journal article" date="2019" name="Nat. Ecol. Evol.">
        <title>Megaphylogeny resolves global patterns of mushroom evolution.</title>
        <authorList>
            <person name="Varga T."/>
            <person name="Krizsan K."/>
            <person name="Foldi C."/>
            <person name="Dima B."/>
            <person name="Sanchez-Garcia M."/>
            <person name="Sanchez-Ramirez S."/>
            <person name="Szollosi G.J."/>
            <person name="Szarkandi J.G."/>
            <person name="Papp V."/>
            <person name="Albert L."/>
            <person name="Andreopoulos W."/>
            <person name="Angelini C."/>
            <person name="Antonin V."/>
            <person name="Barry K.W."/>
            <person name="Bougher N.L."/>
            <person name="Buchanan P."/>
            <person name="Buyck B."/>
            <person name="Bense V."/>
            <person name="Catcheside P."/>
            <person name="Chovatia M."/>
            <person name="Cooper J."/>
            <person name="Damon W."/>
            <person name="Desjardin D."/>
            <person name="Finy P."/>
            <person name="Geml J."/>
            <person name="Haridas S."/>
            <person name="Hughes K."/>
            <person name="Justo A."/>
            <person name="Karasinski D."/>
            <person name="Kautmanova I."/>
            <person name="Kiss B."/>
            <person name="Kocsube S."/>
            <person name="Kotiranta H."/>
            <person name="LaButti K.M."/>
            <person name="Lechner B.E."/>
            <person name="Liimatainen K."/>
            <person name="Lipzen A."/>
            <person name="Lukacs Z."/>
            <person name="Mihaltcheva S."/>
            <person name="Morgado L.N."/>
            <person name="Niskanen T."/>
            <person name="Noordeloos M.E."/>
            <person name="Ohm R.A."/>
            <person name="Ortiz-Santana B."/>
            <person name="Ovrebo C."/>
            <person name="Racz N."/>
            <person name="Riley R."/>
            <person name="Savchenko A."/>
            <person name="Shiryaev A."/>
            <person name="Soop K."/>
            <person name="Spirin V."/>
            <person name="Szebenyi C."/>
            <person name="Tomsovsky M."/>
            <person name="Tulloss R.E."/>
            <person name="Uehling J."/>
            <person name="Grigoriev I.V."/>
            <person name="Vagvolgyi C."/>
            <person name="Papp T."/>
            <person name="Martin F.M."/>
            <person name="Miettinen O."/>
            <person name="Hibbett D.S."/>
            <person name="Nagy L.G."/>
        </authorList>
    </citation>
    <scope>NUCLEOTIDE SEQUENCE [LARGE SCALE GENOMIC DNA]</scope>
    <source>
        <strain evidence="2 3">FP101781</strain>
    </source>
</reference>
<evidence type="ECO:0000256" key="1">
    <source>
        <dbReference type="SAM" id="MobiDB-lite"/>
    </source>
</evidence>
<protein>
    <submittedName>
        <fullName evidence="2">Uncharacterized protein</fullName>
    </submittedName>
</protein>
<sequence>MPPKKSAAAAKSTALTRTGPKEVVSHPTQAKQRKEYVEKPTTTRALVLRNGKHGAMGTGELFMSNRITGKEKLDLLAEELIEKMRQAVLTPFRIDQALRISESKYTEFIDDVADLKDPQLFRYVIEDEIVARTPVGTEPRRNATNVAKIVSTSIRIHNTYMVASAWKLISDTLKNLEAEGVTDANIKTKLKTDVELRQRFLVLYDMTKNLVKLFHTRVSVLATTCPYYAKFFKSRPAEYSAPGEQELVFDLDDKKVRAITSSFLDSIIIELLFPESKFPEAVLYQLLQDVLQESPNQAKRFTSAMWNSVGDLSVSVQLQSILEAAILGPDEEAWKNEPRTMPEEFEKWVDAQFYSDKATSKFESWKEIIFPLVTTRKKEVLDKMWKQINTNFKNLAGVDIDTIWQLNGAFDIKPQWSSYYIPGLAEEDEEEEGPDGVRRLTGGKKRLALTSGEGYESADSMPALQSISNSSEEDYSSEEESDDEEDWESESEGYDEEQEDMLREMLREAMDAAHEVDWFEAAKKAEQDELDPLKSAERKGNPFMNLLGSLRGRFLNSGTKLKAQTQRTEARRGGFRAKPSGAPKEVPKGAPPKPSKDGDASQSQKTTVEEVEDEDADAGGASGAAKKKKKKKNNKKKKVGEEGATPASPTAATPSMSNFHIPVGTTEAQSGHSYLKEIKQSEKAKVKTRADHASIFSNQTEEQKGGLFSKVKTALGGKADETKNAKYTWFSRLSKKATDSMHQLLRTGEDAGKQPSPMKWDTFVKLMREMGFEYDPSTAGSSVRFDPPNSKDHPISIHKPHPDSTLTPIMLIKIGKRLKRYYGWNEEDFIKQTTAATAAEGRA</sequence>
<dbReference type="GO" id="GO:0003729">
    <property type="term" value="F:mRNA binding"/>
    <property type="evidence" value="ECO:0007669"/>
    <property type="project" value="InterPro"/>
</dbReference>
<keyword evidence="3" id="KW-1185">Reference proteome</keyword>
<feature type="compositionally biased region" description="Acidic residues" evidence="1">
    <location>
        <begin position="471"/>
        <end position="499"/>
    </location>
</feature>
<feature type="region of interest" description="Disordered" evidence="1">
    <location>
        <begin position="778"/>
        <end position="802"/>
    </location>
</feature>
<name>A0A4Y7T8B4_COPMI</name>
<gene>
    <name evidence="2" type="ORF">FA13DRAFT_1710379</name>
</gene>
<feature type="region of interest" description="Disordered" evidence="1">
    <location>
        <begin position="557"/>
        <end position="663"/>
    </location>
</feature>
<dbReference type="EMBL" id="QPFP01000023">
    <property type="protein sequence ID" value="TEB30340.1"/>
    <property type="molecule type" value="Genomic_DNA"/>
</dbReference>
<comment type="caution">
    <text evidence="2">The sequence shown here is derived from an EMBL/GenBank/DDBJ whole genome shotgun (WGS) entry which is preliminary data.</text>
</comment>
<dbReference type="InterPro" id="IPR012933">
    <property type="entry name" value="HicA_mRNA_interferase"/>
</dbReference>
<feature type="compositionally biased region" description="Low complexity" evidence="1">
    <location>
        <begin position="1"/>
        <end position="14"/>
    </location>
</feature>
<dbReference type="AlphaFoldDB" id="A0A4Y7T8B4"/>
<feature type="compositionally biased region" description="Basic residues" evidence="1">
    <location>
        <begin position="625"/>
        <end position="638"/>
    </location>
</feature>
<dbReference type="STRING" id="71717.A0A4Y7T8B4"/>
<evidence type="ECO:0000313" key="3">
    <source>
        <dbReference type="Proteomes" id="UP000298030"/>
    </source>
</evidence>
<feature type="region of interest" description="Disordered" evidence="1">
    <location>
        <begin position="1"/>
        <end position="34"/>
    </location>
</feature>
<organism evidence="2 3">
    <name type="scientific">Coprinellus micaceus</name>
    <name type="common">Glistening ink-cap mushroom</name>
    <name type="synonym">Coprinus micaceus</name>
    <dbReference type="NCBI Taxonomy" id="71717"/>
    <lineage>
        <taxon>Eukaryota</taxon>
        <taxon>Fungi</taxon>
        <taxon>Dikarya</taxon>
        <taxon>Basidiomycota</taxon>
        <taxon>Agaricomycotina</taxon>
        <taxon>Agaricomycetes</taxon>
        <taxon>Agaricomycetidae</taxon>
        <taxon>Agaricales</taxon>
        <taxon>Agaricineae</taxon>
        <taxon>Psathyrellaceae</taxon>
        <taxon>Coprinellus</taxon>
    </lineage>
</organism>
<feature type="region of interest" description="Disordered" evidence="1">
    <location>
        <begin position="451"/>
        <end position="499"/>
    </location>
</feature>
<dbReference type="OrthoDB" id="2922289at2759"/>
<dbReference type="PANTHER" id="PTHR40788">
    <property type="entry name" value="CLR5 DOMAIN-CONTAINING PROTEIN-RELATED"/>
    <property type="match status" value="1"/>
</dbReference>
<dbReference type="PANTHER" id="PTHR40788:SF1">
    <property type="entry name" value="IPA PROTEIN"/>
    <property type="match status" value="1"/>
</dbReference>
<evidence type="ECO:0000313" key="2">
    <source>
        <dbReference type="EMBL" id="TEB30340.1"/>
    </source>
</evidence>
<accession>A0A4Y7T8B4</accession>
<dbReference type="Proteomes" id="UP000298030">
    <property type="component" value="Unassembled WGS sequence"/>
</dbReference>
<dbReference type="Pfam" id="PF07927">
    <property type="entry name" value="HicA_toxin"/>
    <property type="match status" value="1"/>
</dbReference>
<proteinExistence type="predicted"/>
<feature type="compositionally biased region" description="Low complexity" evidence="1">
    <location>
        <begin position="642"/>
        <end position="657"/>
    </location>
</feature>
<feature type="compositionally biased region" description="Polar residues" evidence="1">
    <location>
        <begin position="557"/>
        <end position="567"/>
    </location>
</feature>